<dbReference type="AlphaFoldDB" id="A0A8J3K8I9"/>
<reference evidence="1 2" key="1">
    <citation type="submission" date="2021-01" db="EMBL/GenBank/DDBJ databases">
        <title>Whole genome shotgun sequence of Catellatospora chokoriensis NBRC 107358.</title>
        <authorList>
            <person name="Komaki H."/>
            <person name="Tamura T."/>
        </authorList>
    </citation>
    <scope>NUCLEOTIDE SEQUENCE [LARGE SCALE GENOMIC DNA]</scope>
    <source>
        <strain evidence="1 2">NBRC 107358</strain>
    </source>
</reference>
<protein>
    <recommendedName>
        <fullName evidence="3">DUF1963 domain-containing protein</fullName>
    </recommendedName>
</protein>
<dbReference type="InterPro" id="IPR015315">
    <property type="entry name" value="DUF1963"/>
</dbReference>
<evidence type="ECO:0008006" key="3">
    <source>
        <dbReference type="Google" id="ProtNLM"/>
    </source>
</evidence>
<evidence type="ECO:0000313" key="1">
    <source>
        <dbReference type="EMBL" id="GIF92133.1"/>
    </source>
</evidence>
<proteinExistence type="predicted"/>
<dbReference type="Proteomes" id="UP000619293">
    <property type="component" value="Unassembled WGS sequence"/>
</dbReference>
<sequence length="247" mass="26824">MSHMIMLDAFRTAAQQEEMPHDAIEWWLRFARPCLYLSRDESGPVVGYFGGRPALPATVAWPEGMVHLATLDLAAIPHGSTDLDLPADGTLLFFSAPAMTSTVGRVIHVPAGAAVIEAEPPGPGLTVYDRFLLHANPDWSLPGDPADSPGYNYDRSDEDEYIDIVWDLGRPDAVLVLGGYGTANTGGLGVPVRFADIEMLLAEFYLGEAEVGEDFETDFATVFYVIGRDDLAAGRFDRVSMSTDFHG</sequence>
<name>A0A8J3K8I9_9ACTN</name>
<evidence type="ECO:0000313" key="2">
    <source>
        <dbReference type="Proteomes" id="UP000619293"/>
    </source>
</evidence>
<gene>
    <name evidence="1" type="ORF">Cch02nite_55770</name>
</gene>
<accession>A0A8J3K8I9</accession>
<keyword evidence="2" id="KW-1185">Reference proteome</keyword>
<comment type="caution">
    <text evidence="1">The sequence shown here is derived from an EMBL/GenBank/DDBJ whole genome shotgun (WGS) entry which is preliminary data.</text>
</comment>
<dbReference type="InterPro" id="IPR035948">
    <property type="entry name" value="YwqG-like_sf"/>
</dbReference>
<dbReference type="EMBL" id="BONG01000041">
    <property type="protein sequence ID" value="GIF92133.1"/>
    <property type="molecule type" value="Genomic_DNA"/>
</dbReference>
<dbReference type="Pfam" id="PF09234">
    <property type="entry name" value="DUF1963"/>
    <property type="match status" value="1"/>
</dbReference>
<dbReference type="SUPFAM" id="SSF103032">
    <property type="entry name" value="Hypothetical protein YwqG"/>
    <property type="match status" value="1"/>
</dbReference>
<dbReference type="Gene3D" id="2.30.320.10">
    <property type="entry name" value="YwqG-like"/>
    <property type="match status" value="1"/>
</dbReference>
<organism evidence="1 2">
    <name type="scientific">Catellatospora chokoriensis</name>
    <dbReference type="NCBI Taxonomy" id="310353"/>
    <lineage>
        <taxon>Bacteria</taxon>
        <taxon>Bacillati</taxon>
        <taxon>Actinomycetota</taxon>
        <taxon>Actinomycetes</taxon>
        <taxon>Micromonosporales</taxon>
        <taxon>Micromonosporaceae</taxon>
        <taxon>Catellatospora</taxon>
    </lineage>
</organism>